<reference evidence="1 2" key="1">
    <citation type="submission" date="2020-04" db="EMBL/GenBank/DDBJ databases">
        <title>Paraburkholderia sp. RP-4-7 isolated from soil.</title>
        <authorList>
            <person name="Dahal R.H."/>
        </authorList>
    </citation>
    <scope>NUCLEOTIDE SEQUENCE [LARGE SCALE GENOMIC DNA]</scope>
    <source>
        <strain evidence="1 2">RP-4-7</strain>
    </source>
</reference>
<keyword evidence="1" id="KW-0808">Transferase</keyword>
<dbReference type="InterPro" id="IPR006311">
    <property type="entry name" value="TAT_signal"/>
</dbReference>
<name>A0A848IPS1_9BURK</name>
<dbReference type="PROSITE" id="PS51318">
    <property type="entry name" value="TAT"/>
    <property type="match status" value="1"/>
</dbReference>
<evidence type="ECO:0000313" key="1">
    <source>
        <dbReference type="EMBL" id="NMM03240.1"/>
    </source>
</evidence>
<gene>
    <name evidence="1" type="ORF">HHL24_35735</name>
</gene>
<evidence type="ECO:0000313" key="2">
    <source>
        <dbReference type="Proteomes" id="UP000544134"/>
    </source>
</evidence>
<sequence length="177" mass="18847">MSRFDRSRVTDPQRRRLLKLSATAALTVAMPLDALSESSATHGAAAHATFASVAAFLTRRNALPDLYVRSVHQGLIAQDSSFPARLNALSAAIASLRSADVGALIPALAGTSSDARKTALAIIEAFYTGSVGRGEHARMVGYETALMFEPTADVTVIPSYIRARPEYWSARPDVDAS</sequence>
<dbReference type="EMBL" id="JABBGJ010000050">
    <property type="protein sequence ID" value="NMM03240.1"/>
    <property type="molecule type" value="Genomic_DNA"/>
</dbReference>
<dbReference type="Pfam" id="PF12318">
    <property type="entry name" value="FAD-SLDH"/>
    <property type="match status" value="1"/>
</dbReference>
<proteinExistence type="predicted"/>
<keyword evidence="1" id="KW-0548">Nucleotidyltransferase</keyword>
<dbReference type="GO" id="GO:0016779">
    <property type="term" value="F:nucleotidyltransferase activity"/>
    <property type="evidence" value="ECO:0007669"/>
    <property type="project" value="UniProtKB-KW"/>
</dbReference>
<dbReference type="RefSeq" id="WP_169489991.1">
    <property type="nucleotide sequence ID" value="NZ_JABBGJ010000050.1"/>
</dbReference>
<keyword evidence="2" id="KW-1185">Reference proteome</keyword>
<protein>
    <submittedName>
        <fullName evidence="1">Uridylyltransferase</fullName>
    </submittedName>
</protein>
<accession>A0A848IPS1</accession>
<dbReference type="Proteomes" id="UP000544134">
    <property type="component" value="Unassembled WGS sequence"/>
</dbReference>
<dbReference type="AlphaFoldDB" id="A0A848IPS1"/>
<dbReference type="InterPro" id="IPR024651">
    <property type="entry name" value="FAD-SLDH_ssu"/>
</dbReference>
<comment type="caution">
    <text evidence="1">The sequence shown here is derived from an EMBL/GenBank/DDBJ whole genome shotgun (WGS) entry which is preliminary data.</text>
</comment>
<organism evidence="1 2">
    <name type="scientific">Paraburkholderia polaris</name>
    <dbReference type="NCBI Taxonomy" id="2728848"/>
    <lineage>
        <taxon>Bacteria</taxon>
        <taxon>Pseudomonadati</taxon>
        <taxon>Pseudomonadota</taxon>
        <taxon>Betaproteobacteria</taxon>
        <taxon>Burkholderiales</taxon>
        <taxon>Burkholderiaceae</taxon>
        <taxon>Paraburkholderia</taxon>
    </lineage>
</organism>